<gene>
    <name evidence="2" type="ORF">FGIG_04081</name>
</gene>
<organism evidence="2 3">
    <name type="scientific">Fasciola gigantica</name>
    <name type="common">Giant liver fluke</name>
    <dbReference type="NCBI Taxonomy" id="46835"/>
    <lineage>
        <taxon>Eukaryota</taxon>
        <taxon>Metazoa</taxon>
        <taxon>Spiralia</taxon>
        <taxon>Lophotrochozoa</taxon>
        <taxon>Platyhelminthes</taxon>
        <taxon>Trematoda</taxon>
        <taxon>Digenea</taxon>
        <taxon>Plagiorchiida</taxon>
        <taxon>Echinostomata</taxon>
        <taxon>Echinostomatoidea</taxon>
        <taxon>Fasciolidae</taxon>
        <taxon>Fasciola</taxon>
    </lineage>
</organism>
<dbReference type="AlphaFoldDB" id="A0A504YCI4"/>
<sequence length="437" mass="49462">MRTFLRIFARILRNVHDSTTVSGLLRSQIRTFAMMNIRNKYSVRVYRMPGANFVTSIESCVSLEMDLPGSFNTELTRSHLRALIALVQSEVDHGRWSVDVTKNEPNSVNNLLIQPLSRAWNLKATVIWQLIHFVCSTSDQLLSACDENVSSNDVNYIRLELLNPARVAVDLFDPLTHIGIRQPQKLLSECPSLLLASAIPSHTPNDQWKRPIKDRKATVLLEALDELGSLLDRNDLVILLNRFPEVLLRSRQELSEIYKYLTENMSLQSSELARATQMRAHRHSLRKATGLRLVSCPAWRLPLSKVRARHLLAVFAGCWPPSQSSQSGITGNQRLFKLLTVPAKQVPQWLNSFTPNEDVTDRPESSPHPDVQGKASVFLTKDDVKAFENLILQISFDEHDAADRQMNEQYTSLRSAILGSSEYETSNTELTANSHDE</sequence>
<protein>
    <submittedName>
        <fullName evidence="2">Uncharacterized protein</fullName>
    </submittedName>
</protein>
<evidence type="ECO:0000313" key="2">
    <source>
        <dbReference type="EMBL" id="TPP58753.1"/>
    </source>
</evidence>
<dbReference type="Proteomes" id="UP000316759">
    <property type="component" value="Unassembled WGS sequence"/>
</dbReference>
<dbReference type="OrthoDB" id="6280678at2759"/>
<accession>A0A504YCI4</accession>
<evidence type="ECO:0000256" key="1">
    <source>
        <dbReference type="SAM" id="MobiDB-lite"/>
    </source>
</evidence>
<comment type="caution">
    <text evidence="2">The sequence shown here is derived from an EMBL/GenBank/DDBJ whole genome shotgun (WGS) entry which is preliminary data.</text>
</comment>
<dbReference type="EMBL" id="SUNJ01011616">
    <property type="protein sequence ID" value="TPP58753.1"/>
    <property type="molecule type" value="Genomic_DNA"/>
</dbReference>
<feature type="region of interest" description="Disordered" evidence="1">
    <location>
        <begin position="353"/>
        <end position="373"/>
    </location>
</feature>
<keyword evidence="3" id="KW-1185">Reference proteome</keyword>
<name>A0A504YCI4_FASGI</name>
<dbReference type="STRING" id="46835.A0A504YCI4"/>
<reference evidence="2 3" key="1">
    <citation type="submission" date="2019-04" db="EMBL/GenBank/DDBJ databases">
        <title>Annotation for the trematode Fasciola gigantica.</title>
        <authorList>
            <person name="Choi Y.-J."/>
        </authorList>
    </citation>
    <scope>NUCLEOTIDE SEQUENCE [LARGE SCALE GENOMIC DNA]</scope>
    <source>
        <strain evidence="2">Uganda_cow_1</strain>
    </source>
</reference>
<proteinExistence type="predicted"/>
<evidence type="ECO:0000313" key="3">
    <source>
        <dbReference type="Proteomes" id="UP000316759"/>
    </source>
</evidence>